<dbReference type="Proteomes" id="UP000000560">
    <property type="component" value="Chromosome VI"/>
</dbReference>
<accession>C8VIS8</accession>
<dbReference type="VEuPathDB" id="FungiDB:AN3045"/>
<gene>
    <name evidence="1" type="ORF">ANIA_03045</name>
</gene>
<reference evidence="2" key="1">
    <citation type="journal article" date="2005" name="Nature">
        <title>Sequencing of Aspergillus nidulans and comparative analysis with A. fumigatus and A. oryzae.</title>
        <authorList>
            <person name="Galagan J.E."/>
            <person name="Calvo S.E."/>
            <person name="Cuomo C."/>
            <person name="Ma L.J."/>
            <person name="Wortman J.R."/>
            <person name="Batzoglou S."/>
            <person name="Lee S.I."/>
            <person name="Basturkmen M."/>
            <person name="Spevak C.C."/>
            <person name="Clutterbuck J."/>
            <person name="Kapitonov V."/>
            <person name="Jurka J."/>
            <person name="Scazzocchio C."/>
            <person name="Farman M."/>
            <person name="Butler J."/>
            <person name="Purcell S."/>
            <person name="Harris S."/>
            <person name="Braus G.H."/>
            <person name="Draht O."/>
            <person name="Busch S."/>
            <person name="D'Enfert C."/>
            <person name="Bouchier C."/>
            <person name="Goldman G.H."/>
            <person name="Bell-Pedersen D."/>
            <person name="Griffiths-Jones S."/>
            <person name="Doonan J.H."/>
            <person name="Yu J."/>
            <person name="Vienken K."/>
            <person name="Pain A."/>
            <person name="Freitag M."/>
            <person name="Selker E.U."/>
            <person name="Archer D.B."/>
            <person name="Penalva M.A."/>
            <person name="Oakley B.R."/>
            <person name="Momany M."/>
            <person name="Tanaka T."/>
            <person name="Kumagai T."/>
            <person name="Asai K."/>
            <person name="Machida M."/>
            <person name="Nierman W.C."/>
            <person name="Denning D.W."/>
            <person name="Caddick M."/>
            <person name="Hynes M."/>
            <person name="Paoletti M."/>
            <person name="Fischer R."/>
            <person name="Miller B."/>
            <person name="Dyer P."/>
            <person name="Sachs M.S."/>
            <person name="Osmani S.A."/>
            <person name="Birren B.W."/>
        </authorList>
    </citation>
    <scope>NUCLEOTIDE SEQUENCE [LARGE SCALE GENOMIC DNA]</scope>
    <source>
        <strain evidence="2">FGSC A4 / ATCC 38163 / CBS 112.46 / NRRL 194 / M139</strain>
    </source>
</reference>
<evidence type="ECO:0000313" key="1">
    <source>
        <dbReference type="EMBL" id="CBF83509.1"/>
    </source>
</evidence>
<dbReference type="HOGENOM" id="CLU_1034486_0_0_1"/>
<dbReference type="RefSeq" id="XP_660649.1">
    <property type="nucleotide sequence ID" value="XM_655557.1"/>
</dbReference>
<accession>Q5B8T5</accession>
<sequence length="269" mass="28656">MPRPSIPPPISAMSQPAAGLPTVKLRERPLNMIAPFGAAHKKLSACSSLSLAIQLQCPPDALVRAKTRPLALYLSHPATASDVVLGSDVGVPVPGLQAGDNLNGGVQAAEACRPQACIGEALETCKRLVALPALAKSPESYVGLLSEDAESFLVHSSPQCTRPSPAPNSQDSVVAHPYCRLSIRWSSEYTVKVPRQLRSRRTMPSQPRPLLAQWTVYNAVTATPSTLVPLDIRKPGQRDFSHPRLNAGVGLTPRAKDVAFDANVETSRG</sequence>
<dbReference type="EMBL" id="BN001306">
    <property type="protein sequence ID" value="CBF83509.1"/>
    <property type="molecule type" value="Genomic_DNA"/>
</dbReference>
<reference evidence="2" key="2">
    <citation type="journal article" date="2009" name="Fungal Genet. Biol.">
        <title>The 2008 update of the Aspergillus nidulans genome annotation: a community effort.</title>
        <authorList>
            <person name="Wortman J.R."/>
            <person name="Gilsenan J.M."/>
            <person name="Joardar V."/>
            <person name="Deegan J."/>
            <person name="Clutterbuck J."/>
            <person name="Andersen M.R."/>
            <person name="Archer D."/>
            <person name="Bencina M."/>
            <person name="Braus G."/>
            <person name="Coutinho P."/>
            <person name="von Dohren H."/>
            <person name="Doonan J."/>
            <person name="Driessen A.J."/>
            <person name="Durek P."/>
            <person name="Espeso E."/>
            <person name="Fekete E."/>
            <person name="Flipphi M."/>
            <person name="Estrada C.G."/>
            <person name="Geysens S."/>
            <person name="Goldman G."/>
            <person name="de Groot P.W."/>
            <person name="Hansen K."/>
            <person name="Harris S.D."/>
            <person name="Heinekamp T."/>
            <person name="Helmstaedt K."/>
            <person name="Henrissat B."/>
            <person name="Hofmann G."/>
            <person name="Homan T."/>
            <person name="Horio T."/>
            <person name="Horiuchi H."/>
            <person name="James S."/>
            <person name="Jones M."/>
            <person name="Karaffa L."/>
            <person name="Karanyi Z."/>
            <person name="Kato M."/>
            <person name="Keller N."/>
            <person name="Kelly D.E."/>
            <person name="Kiel J.A."/>
            <person name="Kim J.M."/>
            <person name="van der Klei I.J."/>
            <person name="Klis F.M."/>
            <person name="Kovalchuk A."/>
            <person name="Krasevec N."/>
            <person name="Kubicek C.P."/>
            <person name="Liu B."/>
            <person name="Maccabe A."/>
            <person name="Meyer V."/>
            <person name="Mirabito P."/>
            <person name="Miskei M."/>
            <person name="Mos M."/>
            <person name="Mullins J."/>
            <person name="Nelson D.R."/>
            <person name="Nielsen J."/>
            <person name="Oakley B.R."/>
            <person name="Osmani S.A."/>
            <person name="Pakula T."/>
            <person name="Paszewski A."/>
            <person name="Paulsen I."/>
            <person name="Pilsyk S."/>
            <person name="Pocsi I."/>
            <person name="Punt P.J."/>
            <person name="Ram A.F."/>
            <person name="Ren Q."/>
            <person name="Robellet X."/>
            <person name="Robson G."/>
            <person name="Seiboth B."/>
            <person name="van Solingen P."/>
            <person name="Specht T."/>
            <person name="Sun J."/>
            <person name="Taheri-Talesh N."/>
            <person name="Takeshita N."/>
            <person name="Ussery D."/>
            <person name="vanKuyk P.A."/>
            <person name="Visser H."/>
            <person name="van de Vondervoort P.J."/>
            <person name="de Vries R.P."/>
            <person name="Walton J."/>
            <person name="Xiang X."/>
            <person name="Xiong Y."/>
            <person name="Zeng A.P."/>
            <person name="Brandt B.W."/>
            <person name="Cornell M.J."/>
            <person name="van den Hondel C.A."/>
            <person name="Visser J."/>
            <person name="Oliver S.G."/>
            <person name="Turner G."/>
        </authorList>
    </citation>
    <scope>GENOME REANNOTATION</scope>
    <source>
        <strain evidence="2">FGSC A4 / ATCC 38163 / CBS 112.46 / NRRL 194 / M139</strain>
    </source>
</reference>
<name>Q5B8T5_EMENI</name>
<dbReference type="InParanoid" id="Q5B8T5"/>
<dbReference type="AlphaFoldDB" id="Q5B8T5"/>
<evidence type="ECO:0000313" key="2">
    <source>
        <dbReference type="Proteomes" id="UP000000560"/>
    </source>
</evidence>
<dbReference type="GeneID" id="2874010"/>
<protein>
    <submittedName>
        <fullName evidence="1">Uncharacterized protein</fullName>
    </submittedName>
</protein>
<keyword evidence="2" id="KW-1185">Reference proteome</keyword>
<dbReference type="KEGG" id="ani:ANIA_03045"/>
<proteinExistence type="predicted"/>
<organism evidence="1 2">
    <name type="scientific">Emericella nidulans (strain FGSC A4 / ATCC 38163 / CBS 112.46 / NRRL 194 / M139)</name>
    <name type="common">Aspergillus nidulans</name>
    <dbReference type="NCBI Taxonomy" id="227321"/>
    <lineage>
        <taxon>Eukaryota</taxon>
        <taxon>Fungi</taxon>
        <taxon>Dikarya</taxon>
        <taxon>Ascomycota</taxon>
        <taxon>Pezizomycotina</taxon>
        <taxon>Eurotiomycetes</taxon>
        <taxon>Eurotiomycetidae</taxon>
        <taxon>Eurotiales</taxon>
        <taxon>Aspergillaceae</taxon>
        <taxon>Aspergillus</taxon>
        <taxon>Aspergillus subgen. Nidulantes</taxon>
    </lineage>
</organism>